<dbReference type="Pfam" id="PF00759">
    <property type="entry name" value="Glyco_hydro_9"/>
    <property type="match status" value="1"/>
</dbReference>
<dbReference type="AlphaFoldDB" id="A0A455XIQ4"/>
<comment type="similarity">
    <text evidence="2">Belongs to the glycosyl hydrolase 9 (cellulase E) family.</text>
</comment>
<dbReference type="GO" id="GO:0030247">
    <property type="term" value="F:polysaccharide binding"/>
    <property type="evidence" value="ECO:0007669"/>
    <property type="project" value="InterPro"/>
</dbReference>
<keyword evidence="5" id="KW-0136">Cellulose degradation</keyword>
<dbReference type="Gene3D" id="1.50.10.10">
    <property type="match status" value="1"/>
</dbReference>
<feature type="region of interest" description="Disordered" evidence="9">
    <location>
        <begin position="116"/>
        <end position="150"/>
    </location>
</feature>
<keyword evidence="10" id="KW-0732">Signal</keyword>
<keyword evidence="6" id="KW-0119">Carbohydrate metabolism</keyword>
<dbReference type="InterPro" id="IPR012341">
    <property type="entry name" value="6hp_glycosidase-like_sf"/>
</dbReference>
<name>A0A455XIQ4_9BIVA</name>
<evidence type="ECO:0000256" key="4">
    <source>
        <dbReference type="ARBA" id="ARBA00022801"/>
    </source>
</evidence>
<dbReference type="Gene3D" id="2.60.40.290">
    <property type="match status" value="1"/>
</dbReference>
<reference evidence="13" key="1">
    <citation type="submission" date="2017-09" db="EMBL/GenBank/DDBJ databases">
        <title>RNASeq of Xylophaga rikuzenica Taki &amp; Habe, 1945.</title>
        <authorList>
            <person name="Nishi S."/>
            <person name="Haga T."/>
            <person name="Takaki Y."/>
            <person name="Hatada Y."/>
        </authorList>
    </citation>
    <scope>NUCLEOTIDE SEQUENCE</scope>
    <source>
        <tissue evidence="13">Whole-body</tissue>
    </source>
</reference>
<feature type="compositionally biased region" description="Low complexity" evidence="9">
    <location>
        <begin position="120"/>
        <end position="150"/>
    </location>
</feature>
<evidence type="ECO:0000256" key="1">
    <source>
        <dbReference type="ARBA" id="ARBA00000966"/>
    </source>
</evidence>
<dbReference type="PANTHER" id="PTHR22298">
    <property type="entry name" value="ENDO-1,4-BETA-GLUCANASE"/>
    <property type="match status" value="1"/>
</dbReference>
<feature type="domain" description="Glycoside hydrolase family 9" evidence="12">
    <location>
        <begin position="182"/>
        <end position="599"/>
    </location>
</feature>
<dbReference type="EMBL" id="LC322307">
    <property type="protein sequence ID" value="BBJ26608.1"/>
    <property type="molecule type" value="mRNA"/>
</dbReference>
<evidence type="ECO:0000256" key="6">
    <source>
        <dbReference type="ARBA" id="ARBA00023277"/>
    </source>
</evidence>
<dbReference type="SUPFAM" id="SSF49384">
    <property type="entry name" value="Carbohydrate-binding domain"/>
    <property type="match status" value="1"/>
</dbReference>
<dbReference type="GO" id="GO:0030245">
    <property type="term" value="P:cellulose catabolic process"/>
    <property type="evidence" value="ECO:0007669"/>
    <property type="project" value="UniProtKB-KW"/>
</dbReference>
<dbReference type="InterPro" id="IPR012291">
    <property type="entry name" value="CBM2_carb-bd_dom_sf"/>
</dbReference>
<dbReference type="InterPro" id="IPR008928">
    <property type="entry name" value="6-hairpin_glycosidase_sf"/>
</dbReference>
<proteinExistence type="evidence at transcript level"/>
<dbReference type="InterPro" id="IPR001701">
    <property type="entry name" value="Glyco_hydro_9"/>
</dbReference>
<accession>A0A455XIQ4</accession>
<keyword evidence="7" id="KW-0326">Glycosidase</keyword>
<feature type="signal peptide" evidence="10">
    <location>
        <begin position="1"/>
        <end position="15"/>
    </location>
</feature>
<dbReference type="EC" id="3.2.1.4" evidence="3"/>
<evidence type="ECO:0000256" key="5">
    <source>
        <dbReference type="ARBA" id="ARBA00023001"/>
    </source>
</evidence>
<dbReference type="Pfam" id="PF00553">
    <property type="entry name" value="CBM_2"/>
    <property type="match status" value="1"/>
</dbReference>
<comment type="catalytic activity">
    <reaction evidence="1">
        <text>Endohydrolysis of (1-&gt;4)-beta-D-glucosidic linkages in cellulose, lichenin and cereal beta-D-glucans.</text>
        <dbReference type="EC" id="3.2.1.4"/>
    </reaction>
</comment>
<evidence type="ECO:0000256" key="2">
    <source>
        <dbReference type="ARBA" id="ARBA00007072"/>
    </source>
</evidence>
<sequence>MLYYLVLACVAACSALEPVQVLDRWSGGMKGRITITPPVDLHGWTLHILFDVPVGHFQIWRATVVWQNEREVAVRNVNYDADIRAGSTQTMDFTITADGTEPVGAKYYIEGIHEGPLGEPTTTTSTTHAPTTKTSTTRRPTTTTTQSTTITTTEDNLSWLGVRPLTNVDQGNVTGSEMAYDYHVALGLSILFYDAQRSGKLPNNNPITWRGDSGVDDAVEGHDLTGGWYDAGDDVKFNMPMAWASWVLNYGLLKFPDAYERSEQTAAMCDAVRWPLKYFLKCWLPAEDTLYVQVGDRKTESAYWERPETMDTPHKAYTVTPTCPGSDVSAKMVSAMASGYLVFRDVCGRPILADRLLAASKSLYTFAKKNRGLYSDCVKQADDYYGSTGDEDELATAAVWLYKATGHYTYLAEAIDFYNDGVAWAFDWDDDNVGTALLLYEETSLEVYREDIEGFIDVYNGTSVVTTPCGLTYIDRWGSNKYAANAAFIATAAAANGINPDDMKRYAMSQINYILGDNPYHISYEIGYGDNYPRRPHHMGSSCLVNTTECDVNDPGENPNVLYGALVGGPDDVDGYNDVRSDLHNDVATNYNAGFQGALAGLFHFALDDILPPSPEPVC</sequence>
<feature type="chain" id="PRO_5019734356" description="cellulase" evidence="10">
    <location>
        <begin position="16"/>
        <end position="619"/>
    </location>
</feature>
<keyword evidence="4" id="KW-0378">Hydrolase</keyword>
<evidence type="ECO:0000256" key="8">
    <source>
        <dbReference type="ARBA" id="ARBA00023326"/>
    </source>
</evidence>
<dbReference type="GO" id="GO:0008810">
    <property type="term" value="F:cellulase activity"/>
    <property type="evidence" value="ECO:0007669"/>
    <property type="project" value="UniProtKB-EC"/>
</dbReference>
<protein>
    <recommendedName>
        <fullName evidence="3">cellulase</fullName>
        <ecNumber evidence="3">3.2.1.4</ecNumber>
    </recommendedName>
</protein>
<feature type="domain" description="CBM2" evidence="11">
    <location>
        <begin position="21"/>
        <end position="111"/>
    </location>
</feature>
<dbReference type="SUPFAM" id="SSF48208">
    <property type="entry name" value="Six-hairpin glycosidases"/>
    <property type="match status" value="1"/>
</dbReference>
<evidence type="ECO:0000256" key="9">
    <source>
        <dbReference type="SAM" id="MobiDB-lite"/>
    </source>
</evidence>
<keyword evidence="8" id="KW-0624">Polysaccharide degradation</keyword>
<dbReference type="InterPro" id="IPR001919">
    <property type="entry name" value="CBD2"/>
</dbReference>
<evidence type="ECO:0000259" key="12">
    <source>
        <dbReference type="Pfam" id="PF00759"/>
    </source>
</evidence>
<evidence type="ECO:0000256" key="10">
    <source>
        <dbReference type="SAM" id="SignalP"/>
    </source>
</evidence>
<organism evidence="13">
    <name type="scientific">Xylophaga rikuzenica</name>
    <dbReference type="NCBI Taxonomy" id="2028187"/>
    <lineage>
        <taxon>Eukaryota</taxon>
        <taxon>Metazoa</taxon>
        <taxon>Spiralia</taxon>
        <taxon>Lophotrochozoa</taxon>
        <taxon>Mollusca</taxon>
        <taxon>Bivalvia</taxon>
        <taxon>Autobranchia</taxon>
        <taxon>Heteroconchia</taxon>
        <taxon>Euheterodonta</taxon>
        <taxon>Imparidentia</taxon>
        <taxon>Neoheterodontei</taxon>
        <taxon>Myida</taxon>
        <taxon>Pholadoidea</taxon>
        <taxon>Xylophagaidae</taxon>
        <taxon>Xylophaga</taxon>
    </lineage>
</organism>
<evidence type="ECO:0000256" key="3">
    <source>
        <dbReference type="ARBA" id="ARBA00012601"/>
    </source>
</evidence>
<evidence type="ECO:0000259" key="11">
    <source>
        <dbReference type="Pfam" id="PF00553"/>
    </source>
</evidence>
<dbReference type="InterPro" id="IPR008965">
    <property type="entry name" value="CBM2/CBM3_carb-bd_dom_sf"/>
</dbReference>
<evidence type="ECO:0000256" key="7">
    <source>
        <dbReference type="ARBA" id="ARBA00023295"/>
    </source>
</evidence>
<evidence type="ECO:0000313" key="13">
    <source>
        <dbReference type="EMBL" id="BBJ26608.1"/>
    </source>
</evidence>